<evidence type="ECO:0000256" key="11">
    <source>
        <dbReference type="SAM" id="MobiDB-lite"/>
    </source>
</evidence>
<evidence type="ECO:0000256" key="4">
    <source>
        <dbReference type="ARBA" id="ARBA00022448"/>
    </source>
</evidence>
<evidence type="ECO:0000256" key="3">
    <source>
        <dbReference type="ARBA" id="ARBA00020392"/>
    </source>
</evidence>
<evidence type="ECO:0000313" key="13">
    <source>
        <dbReference type="Proteomes" id="UP000537326"/>
    </source>
</evidence>
<evidence type="ECO:0000256" key="9">
    <source>
        <dbReference type="ARBA" id="ARBA00023136"/>
    </source>
</evidence>
<evidence type="ECO:0000256" key="1">
    <source>
        <dbReference type="ARBA" id="ARBA00004413"/>
    </source>
</evidence>
<accession>A0A7Y9YD89</accession>
<dbReference type="RefSeq" id="WP_179529911.1">
    <property type="nucleotide sequence ID" value="NZ_BAAAPP010000002.1"/>
</dbReference>
<reference evidence="12 13" key="1">
    <citation type="submission" date="2020-07" db="EMBL/GenBank/DDBJ databases">
        <title>Sequencing the genomes of 1000 actinobacteria strains.</title>
        <authorList>
            <person name="Klenk H.-P."/>
        </authorList>
    </citation>
    <scope>NUCLEOTIDE SEQUENCE [LARGE SCALE GENOMIC DNA]</scope>
    <source>
        <strain evidence="12 13">DSM 18248</strain>
    </source>
</reference>
<dbReference type="GO" id="GO:0044781">
    <property type="term" value="P:bacterial-type flagellum organization"/>
    <property type="evidence" value="ECO:0007669"/>
    <property type="project" value="UniProtKB-KW"/>
</dbReference>
<dbReference type="GO" id="GO:0015031">
    <property type="term" value="P:protein transport"/>
    <property type="evidence" value="ECO:0007669"/>
    <property type="project" value="UniProtKB-KW"/>
</dbReference>
<keyword evidence="4" id="KW-0813">Transport</keyword>
<protein>
    <recommendedName>
        <fullName evidence="3">Flagellar FliJ protein</fullName>
    </recommendedName>
</protein>
<keyword evidence="8" id="KW-0653">Protein transport</keyword>
<dbReference type="GO" id="GO:0071973">
    <property type="term" value="P:bacterial-type flagellum-dependent cell motility"/>
    <property type="evidence" value="ECO:0007669"/>
    <property type="project" value="InterPro"/>
</dbReference>
<keyword evidence="9" id="KW-0472">Membrane</keyword>
<gene>
    <name evidence="12" type="ORF">BKA05_000367</name>
</gene>
<dbReference type="InterPro" id="IPR053716">
    <property type="entry name" value="Flag_assembly_chemotaxis_eff"/>
</dbReference>
<evidence type="ECO:0000256" key="5">
    <source>
        <dbReference type="ARBA" id="ARBA00022475"/>
    </source>
</evidence>
<dbReference type="InterPro" id="IPR012823">
    <property type="entry name" value="Flagell_FliJ"/>
</dbReference>
<sequence>MTRRPHPADRGLGAVARVREVRERDSRLGLVAALHDLRAREARVGELEAALREHGSFVSGDMSTFVALRESLTALREELVADRARLDVARSMAVEADGRWQSDRSRLGAVEGLLERRADERRVERRRADDKDMDEVASQGWLRRSTAEGGAA</sequence>
<keyword evidence="10" id="KW-1006">Bacterial flagellum protein export</keyword>
<dbReference type="AlphaFoldDB" id="A0A7Y9YD89"/>
<evidence type="ECO:0000256" key="2">
    <source>
        <dbReference type="ARBA" id="ARBA00010004"/>
    </source>
</evidence>
<feature type="region of interest" description="Disordered" evidence="11">
    <location>
        <begin position="119"/>
        <end position="152"/>
    </location>
</feature>
<organism evidence="12 13">
    <name type="scientific">Nocardioides marinus</name>
    <dbReference type="NCBI Taxonomy" id="374514"/>
    <lineage>
        <taxon>Bacteria</taxon>
        <taxon>Bacillati</taxon>
        <taxon>Actinomycetota</taxon>
        <taxon>Actinomycetes</taxon>
        <taxon>Propionibacteriales</taxon>
        <taxon>Nocardioidaceae</taxon>
        <taxon>Nocardioides</taxon>
    </lineage>
</organism>
<name>A0A7Y9YD89_9ACTN</name>
<evidence type="ECO:0000256" key="8">
    <source>
        <dbReference type="ARBA" id="ARBA00022927"/>
    </source>
</evidence>
<dbReference type="GO" id="GO:0006935">
    <property type="term" value="P:chemotaxis"/>
    <property type="evidence" value="ECO:0007669"/>
    <property type="project" value="UniProtKB-KW"/>
</dbReference>
<keyword evidence="5" id="KW-1003">Cell membrane</keyword>
<evidence type="ECO:0000256" key="6">
    <source>
        <dbReference type="ARBA" id="ARBA00022500"/>
    </source>
</evidence>
<keyword evidence="12" id="KW-0969">Cilium</keyword>
<evidence type="ECO:0000256" key="10">
    <source>
        <dbReference type="ARBA" id="ARBA00023225"/>
    </source>
</evidence>
<evidence type="ECO:0000256" key="7">
    <source>
        <dbReference type="ARBA" id="ARBA00022795"/>
    </source>
</evidence>
<keyword evidence="6" id="KW-0145">Chemotaxis</keyword>
<dbReference type="Gene3D" id="1.10.287.1700">
    <property type="match status" value="1"/>
</dbReference>
<evidence type="ECO:0000313" key="12">
    <source>
        <dbReference type="EMBL" id="NYI08852.1"/>
    </source>
</evidence>
<dbReference type="Pfam" id="PF02050">
    <property type="entry name" value="FliJ"/>
    <property type="match status" value="1"/>
</dbReference>
<comment type="similarity">
    <text evidence="2">Belongs to the FliJ family.</text>
</comment>
<keyword evidence="13" id="KW-1185">Reference proteome</keyword>
<comment type="caution">
    <text evidence="12">The sequence shown here is derived from an EMBL/GenBank/DDBJ whole genome shotgun (WGS) entry which is preliminary data.</text>
</comment>
<keyword evidence="12" id="KW-0966">Cell projection</keyword>
<dbReference type="GO" id="GO:0009288">
    <property type="term" value="C:bacterial-type flagellum"/>
    <property type="evidence" value="ECO:0007669"/>
    <property type="project" value="InterPro"/>
</dbReference>
<proteinExistence type="inferred from homology"/>
<dbReference type="Proteomes" id="UP000537326">
    <property type="component" value="Unassembled WGS sequence"/>
</dbReference>
<keyword evidence="12" id="KW-0282">Flagellum</keyword>
<keyword evidence="7" id="KW-1005">Bacterial flagellum biogenesis</keyword>
<comment type="subcellular location">
    <subcellularLocation>
        <location evidence="1">Cell membrane</location>
        <topology evidence="1">Peripheral membrane protein</topology>
        <orientation evidence="1">Cytoplasmic side</orientation>
    </subcellularLocation>
</comment>
<dbReference type="GO" id="GO:0005886">
    <property type="term" value="C:plasma membrane"/>
    <property type="evidence" value="ECO:0007669"/>
    <property type="project" value="UniProtKB-SubCell"/>
</dbReference>
<feature type="compositionally biased region" description="Basic and acidic residues" evidence="11">
    <location>
        <begin position="119"/>
        <end position="130"/>
    </location>
</feature>
<dbReference type="EMBL" id="JACBZI010000001">
    <property type="protein sequence ID" value="NYI08852.1"/>
    <property type="molecule type" value="Genomic_DNA"/>
</dbReference>